<name>A0A6A6G5X9_9PEZI</name>
<keyword evidence="8" id="KW-0804">Transcription</keyword>
<dbReference type="GO" id="GO:0070860">
    <property type="term" value="C:RNA polymerase I core factor complex"/>
    <property type="evidence" value="ECO:0007669"/>
    <property type="project" value="InterPro"/>
</dbReference>
<dbReference type="Pfam" id="PF20645">
    <property type="entry name" value="Rrn7_cyclin_C"/>
    <property type="match status" value="1"/>
</dbReference>
<evidence type="ECO:0000313" key="15">
    <source>
        <dbReference type="Proteomes" id="UP000799538"/>
    </source>
</evidence>
<keyword evidence="7" id="KW-0238">DNA-binding</keyword>
<dbReference type="OrthoDB" id="428577at2759"/>
<dbReference type="InterPro" id="IPR033599">
    <property type="entry name" value="TAF1B/Rrn7"/>
</dbReference>
<keyword evidence="5" id="KW-0862">Zinc</keyword>
<evidence type="ECO:0000256" key="2">
    <source>
        <dbReference type="ARBA" id="ARBA00006899"/>
    </source>
</evidence>
<feature type="region of interest" description="Disordered" evidence="10">
    <location>
        <begin position="33"/>
        <end position="60"/>
    </location>
</feature>
<protein>
    <submittedName>
        <fullName evidence="14">Uncharacterized protein</fullName>
    </submittedName>
</protein>
<dbReference type="GO" id="GO:0001164">
    <property type="term" value="F:RNA polymerase I core promoter sequence-specific DNA binding"/>
    <property type="evidence" value="ECO:0007669"/>
    <property type="project" value="InterPro"/>
</dbReference>
<gene>
    <name evidence="14" type="ORF">BDZ85DRAFT_22548</name>
</gene>
<dbReference type="InterPro" id="IPR021752">
    <property type="entry name" value="TF_Rrn7_Zf"/>
</dbReference>
<keyword evidence="4" id="KW-0863">Zinc-finger</keyword>
<proteinExistence type="inferred from homology"/>
<dbReference type="InterPro" id="IPR048538">
    <property type="entry name" value="Rrn7_cyclin_C"/>
</dbReference>
<evidence type="ECO:0000256" key="6">
    <source>
        <dbReference type="ARBA" id="ARBA00023015"/>
    </source>
</evidence>
<evidence type="ECO:0000256" key="10">
    <source>
        <dbReference type="SAM" id="MobiDB-lite"/>
    </source>
</evidence>
<dbReference type="AlphaFoldDB" id="A0A6A6G5X9"/>
<sequence length="517" mass="59002">MECEISNCGSRQFQIGEDGFTYCSEGHRQSQTGLVTADDDEGLQPTGRKSVRKSQEDNDDAALTGREGFEHYLTCFQLILWKQARSFIEAIEAPPELESIVRDLWTLRLNALSDRLATTEDSLDAGSQMFSSQDEGSNSENDRASRRTNKSEQSLLGVTDGLCLIYLAALLLRLPVLPVQFHHMVEEGHVLYYRAIKDLDKGMTPKLEGRYHSLFDPFSLLSIDRFRQEIDNTLRLFSAFFGLHAPALNHHLCLWRLISDLHLPVEIYAGTLRLARLLEMNFSFVTERSRWKSRTLEYVDLRLAALVVATTKLLFPLDSRERPPKRPTEPAALAMDWNAWVSVKQPEDQKPHSSFYGALRTTEKQVMEMSNTALDQYLSWFETMFTEDDVQATHGRAMRDANFKRSLRQMFPVDLSQASNSADTTKQVESRSDTTWDTNIVTSKMRPVRVLAQTGPDEDINRPGGEYVRYMTARELPPDSVVTIFYREVAAKMGFSVEHLCRSVYSVEKLVDRVLTQ</sequence>
<keyword evidence="3" id="KW-0479">Metal-binding</keyword>
<evidence type="ECO:0000256" key="1">
    <source>
        <dbReference type="ARBA" id="ARBA00004604"/>
    </source>
</evidence>
<feature type="region of interest" description="Disordered" evidence="10">
    <location>
        <begin position="127"/>
        <end position="150"/>
    </location>
</feature>
<evidence type="ECO:0000256" key="5">
    <source>
        <dbReference type="ARBA" id="ARBA00022833"/>
    </source>
</evidence>
<evidence type="ECO:0000256" key="7">
    <source>
        <dbReference type="ARBA" id="ARBA00023125"/>
    </source>
</evidence>
<keyword evidence="6" id="KW-0805">Transcription regulation</keyword>
<evidence type="ECO:0000256" key="8">
    <source>
        <dbReference type="ARBA" id="ARBA00023163"/>
    </source>
</evidence>
<dbReference type="Pfam" id="PF11781">
    <property type="entry name" value="Zn_ribbon_RRN7"/>
    <property type="match status" value="1"/>
</dbReference>
<keyword evidence="9" id="KW-0539">Nucleus</keyword>
<evidence type="ECO:0000313" key="14">
    <source>
        <dbReference type="EMBL" id="KAF2220989.1"/>
    </source>
</evidence>
<dbReference type="GO" id="GO:0008270">
    <property type="term" value="F:zinc ion binding"/>
    <property type="evidence" value="ECO:0007669"/>
    <property type="project" value="UniProtKB-KW"/>
</dbReference>
<reference evidence="15" key="1">
    <citation type="journal article" date="2020" name="Stud. Mycol.">
        <title>101 Dothideomycetes genomes: A test case for predicting lifestyles and emergence of pathogens.</title>
        <authorList>
            <person name="Haridas S."/>
            <person name="Albert R."/>
            <person name="Binder M."/>
            <person name="Bloem J."/>
            <person name="LaButti K."/>
            <person name="Salamov A."/>
            <person name="Andreopoulos B."/>
            <person name="Baker S."/>
            <person name="Barry K."/>
            <person name="Bills G."/>
            <person name="Bluhm B."/>
            <person name="Cannon C."/>
            <person name="Castanera R."/>
            <person name="Culley D."/>
            <person name="Daum C."/>
            <person name="Ezra D."/>
            <person name="Gonzalez J."/>
            <person name="Henrissat B."/>
            <person name="Kuo A."/>
            <person name="Liang C."/>
            <person name="Lipzen A."/>
            <person name="Lutzoni F."/>
            <person name="Magnuson J."/>
            <person name="Mondo S."/>
            <person name="Nolan M."/>
            <person name="Ohm R."/>
            <person name="Pangilinan J."/>
            <person name="Park H.-J."/>
            <person name="Ramirez L."/>
            <person name="Alfaro M."/>
            <person name="Sun H."/>
            <person name="Tritt A."/>
            <person name="Yoshinaga Y."/>
            <person name="Zwiers L.-H."/>
            <person name="Turgeon B."/>
            <person name="Goodwin S."/>
            <person name="Spatafora J."/>
            <person name="Crous P."/>
            <person name="Grigoriev I."/>
        </authorList>
    </citation>
    <scope>NUCLEOTIDE SEQUENCE [LARGE SCALE GENOMIC DNA]</scope>
    <source>
        <strain evidence="15">CECT 20119</strain>
    </source>
</reference>
<evidence type="ECO:0000259" key="13">
    <source>
        <dbReference type="Pfam" id="PF20645"/>
    </source>
</evidence>
<feature type="domain" description="Rrn7/TAF1B N-terminal cyclin" evidence="12">
    <location>
        <begin position="76"/>
        <end position="199"/>
    </location>
</feature>
<feature type="domain" description="RRN7-type" evidence="11">
    <location>
        <begin position="3"/>
        <end position="29"/>
    </location>
</feature>
<evidence type="ECO:0000259" key="11">
    <source>
        <dbReference type="Pfam" id="PF11781"/>
    </source>
</evidence>
<organism evidence="14 15">
    <name type="scientific">Elsinoe ampelina</name>
    <dbReference type="NCBI Taxonomy" id="302913"/>
    <lineage>
        <taxon>Eukaryota</taxon>
        <taxon>Fungi</taxon>
        <taxon>Dikarya</taxon>
        <taxon>Ascomycota</taxon>
        <taxon>Pezizomycotina</taxon>
        <taxon>Dothideomycetes</taxon>
        <taxon>Dothideomycetidae</taxon>
        <taxon>Myriangiales</taxon>
        <taxon>Elsinoaceae</taxon>
        <taxon>Elsinoe</taxon>
    </lineage>
</organism>
<dbReference type="InterPro" id="IPR048540">
    <property type="entry name" value="Rrn7_cyclin_N"/>
</dbReference>
<dbReference type="PANTHER" id="PTHR31576">
    <property type="entry name" value="TATA BOX-BINDING PROTEIN-ASSOCIATED FACTOR RNA POLYMERASE I SUBUNIT B"/>
    <property type="match status" value="1"/>
</dbReference>
<dbReference type="Pfam" id="PF20644">
    <property type="entry name" value="Rrn7_cyclin_N"/>
    <property type="match status" value="1"/>
</dbReference>
<comment type="subcellular location">
    <subcellularLocation>
        <location evidence="1">Nucleus</location>
        <location evidence="1">Nucleolus</location>
    </subcellularLocation>
</comment>
<evidence type="ECO:0000259" key="12">
    <source>
        <dbReference type="Pfam" id="PF20644"/>
    </source>
</evidence>
<accession>A0A6A6G5X9</accession>
<dbReference type="PANTHER" id="PTHR31576:SF2">
    <property type="entry name" value="TATA BOX-BINDING PROTEIN-ASSOCIATED FACTOR RNA POLYMERASE I SUBUNIT B"/>
    <property type="match status" value="1"/>
</dbReference>
<comment type="similarity">
    <text evidence="2">Belongs to the RRN7/TAF1B family.</text>
</comment>
<evidence type="ECO:0000256" key="4">
    <source>
        <dbReference type="ARBA" id="ARBA00022771"/>
    </source>
</evidence>
<feature type="domain" description="Rrn7/TAF1B C-terminal cyclin" evidence="13">
    <location>
        <begin position="221"/>
        <end position="384"/>
    </location>
</feature>
<dbReference type="Proteomes" id="UP000799538">
    <property type="component" value="Unassembled WGS sequence"/>
</dbReference>
<keyword evidence="15" id="KW-1185">Reference proteome</keyword>
<evidence type="ECO:0000256" key="9">
    <source>
        <dbReference type="ARBA" id="ARBA00023242"/>
    </source>
</evidence>
<dbReference type="GO" id="GO:0042790">
    <property type="term" value="P:nucleolar large rRNA transcription by RNA polymerase I"/>
    <property type="evidence" value="ECO:0007669"/>
    <property type="project" value="TreeGrafter"/>
</dbReference>
<dbReference type="EMBL" id="ML992511">
    <property type="protein sequence ID" value="KAF2220989.1"/>
    <property type="molecule type" value="Genomic_DNA"/>
</dbReference>
<evidence type="ECO:0000256" key="3">
    <source>
        <dbReference type="ARBA" id="ARBA00022723"/>
    </source>
</evidence>
<feature type="compositionally biased region" description="Polar residues" evidence="10">
    <location>
        <begin position="128"/>
        <end position="139"/>
    </location>
</feature>